<evidence type="ECO:0000256" key="1">
    <source>
        <dbReference type="SAM" id="Phobius"/>
    </source>
</evidence>
<feature type="transmembrane region" description="Helical" evidence="1">
    <location>
        <begin position="107"/>
        <end position="128"/>
    </location>
</feature>
<feature type="transmembrane region" description="Helical" evidence="1">
    <location>
        <begin position="80"/>
        <end position="101"/>
    </location>
</feature>
<keyword evidence="3" id="KW-1185">Reference proteome</keyword>
<keyword evidence="1" id="KW-0812">Transmembrane</keyword>
<keyword evidence="1" id="KW-0472">Membrane</keyword>
<accession>A0A2Z4U8Y8</accession>
<name>A0A2Z4U8Y8_9FIRM</name>
<reference evidence="3" key="1">
    <citation type="submission" date="2018-06" db="EMBL/GenBank/DDBJ databases">
        <title>Description of Blautia argi sp. nov., a new anaerobic isolated from dog feces.</title>
        <authorList>
            <person name="Chang Y.-H."/>
            <person name="Paek J."/>
            <person name="Shin Y."/>
        </authorList>
    </citation>
    <scope>NUCLEOTIDE SEQUENCE [LARGE SCALE GENOMIC DNA]</scope>
    <source>
        <strain evidence="3">KCTC 15426</strain>
    </source>
</reference>
<keyword evidence="1" id="KW-1133">Transmembrane helix</keyword>
<dbReference type="Proteomes" id="UP000250003">
    <property type="component" value="Chromosome"/>
</dbReference>
<gene>
    <name evidence="2" type="ORF">DQQ01_02870</name>
</gene>
<feature type="transmembrane region" description="Helical" evidence="1">
    <location>
        <begin position="37"/>
        <end position="59"/>
    </location>
</feature>
<dbReference type="RefSeq" id="WP_111918251.1">
    <property type="nucleotide sequence ID" value="NZ_CAUWHR010000019.1"/>
</dbReference>
<sequence length="146" mass="16695">MKVQRKTLLLIASLVWCVAGFNILRIGLLAYAPYISVFHIFLSALVFLVFQTFIFGRLVKKHTERIRGYREEYHFFLKFFDVKSFVIMAVMMTGGIYLRVSGLGPEVFIAVFYTGLGAALLLAGILFGKSYYKTVRTRNIDMETAK</sequence>
<feature type="transmembrane region" description="Helical" evidence="1">
    <location>
        <begin position="7"/>
        <end position="31"/>
    </location>
</feature>
<dbReference type="EMBL" id="CP030280">
    <property type="protein sequence ID" value="AWY97269.1"/>
    <property type="molecule type" value="Genomic_DNA"/>
</dbReference>
<dbReference type="KEGG" id="blau:DQQ01_02870"/>
<dbReference type="AlphaFoldDB" id="A0A2Z4U8Y8"/>
<organism evidence="2 3">
    <name type="scientific">Blautia argi</name>
    <dbReference type="NCBI Taxonomy" id="1912897"/>
    <lineage>
        <taxon>Bacteria</taxon>
        <taxon>Bacillati</taxon>
        <taxon>Bacillota</taxon>
        <taxon>Clostridia</taxon>
        <taxon>Lachnospirales</taxon>
        <taxon>Lachnospiraceae</taxon>
        <taxon>Blautia</taxon>
    </lineage>
</organism>
<evidence type="ECO:0000313" key="2">
    <source>
        <dbReference type="EMBL" id="AWY97269.1"/>
    </source>
</evidence>
<protein>
    <submittedName>
        <fullName evidence="2">Uncharacterized protein</fullName>
    </submittedName>
</protein>
<proteinExistence type="predicted"/>
<evidence type="ECO:0000313" key="3">
    <source>
        <dbReference type="Proteomes" id="UP000250003"/>
    </source>
</evidence>
<dbReference type="OrthoDB" id="1097929at2"/>